<proteinExistence type="predicted"/>
<dbReference type="GO" id="GO:0006313">
    <property type="term" value="P:DNA transposition"/>
    <property type="evidence" value="ECO:0007669"/>
    <property type="project" value="InterPro"/>
</dbReference>
<dbReference type="InterPro" id="IPR012337">
    <property type="entry name" value="RNaseH-like_sf"/>
</dbReference>
<organism evidence="2 3">
    <name type="scientific">Streptomyces smaragdinus</name>
    <dbReference type="NCBI Taxonomy" id="2585196"/>
    <lineage>
        <taxon>Bacteria</taxon>
        <taxon>Bacillati</taxon>
        <taxon>Actinomycetota</taxon>
        <taxon>Actinomycetes</taxon>
        <taxon>Kitasatosporales</taxon>
        <taxon>Streptomycetaceae</taxon>
        <taxon>Streptomyces</taxon>
    </lineage>
</organism>
<dbReference type="InterPro" id="IPR002559">
    <property type="entry name" value="Transposase_11"/>
</dbReference>
<evidence type="ECO:0000313" key="3">
    <source>
        <dbReference type="Proteomes" id="UP000466345"/>
    </source>
</evidence>
<reference evidence="2 3" key="1">
    <citation type="submission" date="2019-10" db="EMBL/GenBank/DDBJ databases">
        <title>Streptomyces smaragdinus sp. nov. and Streptomyces fabii sp. nov., isolated from the gut of fungus growing-termite Macrotermes natalensis.</title>
        <authorList>
            <person name="Schwitalla J."/>
            <person name="Benndorf R."/>
            <person name="Martin K."/>
            <person name="De Beer W."/>
            <person name="Kaster A.-K."/>
            <person name="Vollmers J."/>
            <person name="Poulsen M."/>
            <person name="Beemelmanns C."/>
        </authorList>
    </citation>
    <scope>NUCLEOTIDE SEQUENCE [LARGE SCALE GENOMIC DNA]</scope>
    <source>
        <strain evidence="2 3">RB5</strain>
    </source>
</reference>
<sequence length="517" mass="56547">MGGICALKLVLYGCSVAYIRTVKTASGARAVQIVHSSRRGSRNIEHIGSAHDEVELELLRAVARQRLAVGQGELDLGLDVPAEAGGPLPITASRMGHLWDALCCAYEALGFDVATASDGVFRQLVLARIIEPTSKLDALRVLSEAGLSPPSYRTLKRRLPGYAAKDFRDALAAACAAQVGLGPATLVLYDVTTLYFETDAGDGFRESGYSKERRLEPQITVGLLTDAAGFPLMIHAFEGNKAETTTMLPTLTAFMAAHHLPDVVIVADAGMVSEANMRAIEAVGLSFILGMKLPEVPYVVEKWRTQHPDEQIPDGHVFTQPWPATPADRRRDQVRYYRYSADRARRTLRGIDEQIRKAEQAVAGKTAVKRNRFVNLTNTSKSVNRTLEAKARALAGIKGYVTNIADPTPDLVIAAYHRLFNIEKSIRMAKSDLAARPIYHHTRDSIDAHLTIVFAALAVARWLEDTTGWSIKKLVTTLRRYRTIEIQAGDHVVTAADPLPAEVHHALEAIKTRAGAH</sequence>
<name>A0A7K0CU75_9ACTN</name>
<keyword evidence="3" id="KW-1185">Reference proteome</keyword>
<evidence type="ECO:0000259" key="1">
    <source>
        <dbReference type="Pfam" id="PF01609"/>
    </source>
</evidence>
<dbReference type="NCBIfam" id="NF033559">
    <property type="entry name" value="transpos_IS1634"/>
    <property type="match status" value="1"/>
</dbReference>
<feature type="domain" description="Transposase IS4-like" evidence="1">
    <location>
        <begin position="185"/>
        <end position="457"/>
    </location>
</feature>
<dbReference type="InterPro" id="IPR047654">
    <property type="entry name" value="IS1634_transpos"/>
</dbReference>
<dbReference type="GO" id="GO:0003677">
    <property type="term" value="F:DNA binding"/>
    <property type="evidence" value="ECO:0007669"/>
    <property type="project" value="InterPro"/>
</dbReference>
<dbReference type="AlphaFoldDB" id="A0A7K0CU75"/>
<evidence type="ECO:0000313" key="2">
    <source>
        <dbReference type="EMBL" id="MQY16532.1"/>
    </source>
</evidence>
<accession>A0A7K0CU75</accession>
<gene>
    <name evidence="2" type="ORF">SRB5_67310</name>
</gene>
<protein>
    <submittedName>
        <fullName evidence="2">IS1634 family transposase IS1549</fullName>
    </submittedName>
</protein>
<dbReference type="PANTHER" id="PTHR34614">
    <property type="match status" value="1"/>
</dbReference>
<dbReference type="Proteomes" id="UP000466345">
    <property type="component" value="Unassembled WGS sequence"/>
</dbReference>
<dbReference type="SUPFAM" id="SSF53098">
    <property type="entry name" value="Ribonuclease H-like"/>
    <property type="match status" value="1"/>
</dbReference>
<dbReference type="Pfam" id="PF01609">
    <property type="entry name" value="DDE_Tnp_1"/>
    <property type="match status" value="1"/>
</dbReference>
<dbReference type="PANTHER" id="PTHR34614:SF2">
    <property type="entry name" value="TRANSPOSASE IS4-LIKE DOMAIN-CONTAINING PROTEIN"/>
    <property type="match status" value="1"/>
</dbReference>
<comment type="caution">
    <text evidence="2">The sequence shown here is derived from an EMBL/GenBank/DDBJ whole genome shotgun (WGS) entry which is preliminary data.</text>
</comment>
<dbReference type="EMBL" id="WEGJ01000059">
    <property type="protein sequence ID" value="MQY16532.1"/>
    <property type="molecule type" value="Genomic_DNA"/>
</dbReference>
<dbReference type="GO" id="GO:0004803">
    <property type="term" value="F:transposase activity"/>
    <property type="evidence" value="ECO:0007669"/>
    <property type="project" value="InterPro"/>
</dbReference>